<dbReference type="EMBL" id="JAPDDP010000004">
    <property type="protein sequence ID" value="MDA0179341.1"/>
    <property type="molecule type" value="Genomic_DNA"/>
</dbReference>
<protein>
    <submittedName>
        <fullName evidence="1">Uncharacterized protein</fullName>
    </submittedName>
</protein>
<comment type="caution">
    <text evidence="1">The sequence shown here is derived from an EMBL/GenBank/DDBJ whole genome shotgun (WGS) entry which is preliminary data.</text>
</comment>
<keyword evidence="2" id="KW-1185">Reference proteome</keyword>
<accession>A0A9X3N4H6</accession>
<evidence type="ECO:0000313" key="1">
    <source>
        <dbReference type="EMBL" id="MDA0179341.1"/>
    </source>
</evidence>
<evidence type="ECO:0000313" key="2">
    <source>
        <dbReference type="Proteomes" id="UP001147653"/>
    </source>
</evidence>
<gene>
    <name evidence="1" type="ORF">OJ997_03450</name>
</gene>
<organism evidence="1 2">
    <name type="scientific">Solirubrobacter phytolaccae</name>
    <dbReference type="NCBI Taxonomy" id="1404360"/>
    <lineage>
        <taxon>Bacteria</taxon>
        <taxon>Bacillati</taxon>
        <taxon>Actinomycetota</taxon>
        <taxon>Thermoleophilia</taxon>
        <taxon>Solirubrobacterales</taxon>
        <taxon>Solirubrobacteraceae</taxon>
        <taxon>Solirubrobacter</taxon>
    </lineage>
</organism>
<name>A0A9X3N4H6_9ACTN</name>
<dbReference type="RefSeq" id="WP_270023611.1">
    <property type="nucleotide sequence ID" value="NZ_JAPDDP010000004.1"/>
</dbReference>
<sequence>MLSVLNASASDNEDRSERIRDFVSLGGKVVGAVAGSAIGLLGGPEAALAGGAAGTTVGEVLASAGVEFFDRRLAERQGVRAAAALAVATVEIDRRLAEGERPRPDFADYPAEDSDASQVLEGTLMTAANSYEQRKVPYMGRFFANLAFDETVSVSLANLILKLLDRLTYGQFRVLATLASENYLEMLIQLGAERREGTFSSNDDVVAEMDELSSIGLIGVGQTDGQVVPLTAVIEGSSWRTMDLYRARLTPLGVRVHRLLGLAAMPDYERDAVVASLRGQA</sequence>
<dbReference type="AlphaFoldDB" id="A0A9X3N4H6"/>
<reference evidence="1" key="1">
    <citation type="submission" date="2022-10" db="EMBL/GenBank/DDBJ databases">
        <title>The WGS of Solirubrobacter phytolaccae KCTC 29190.</title>
        <authorList>
            <person name="Jiang Z."/>
        </authorList>
    </citation>
    <scope>NUCLEOTIDE SEQUENCE</scope>
    <source>
        <strain evidence="1">KCTC 29190</strain>
    </source>
</reference>
<proteinExistence type="predicted"/>
<dbReference type="Proteomes" id="UP001147653">
    <property type="component" value="Unassembled WGS sequence"/>
</dbReference>